<evidence type="ECO:0000313" key="3">
    <source>
        <dbReference type="Proteomes" id="UP000518300"/>
    </source>
</evidence>
<gene>
    <name evidence="2" type="ORF">HG543_30440</name>
</gene>
<dbReference type="Proteomes" id="UP000518300">
    <property type="component" value="Unassembled WGS sequence"/>
</dbReference>
<feature type="region of interest" description="Disordered" evidence="1">
    <location>
        <begin position="1"/>
        <end position="22"/>
    </location>
</feature>
<dbReference type="GO" id="GO:0016301">
    <property type="term" value="F:kinase activity"/>
    <property type="evidence" value="ECO:0007669"/>
    <property type="project" value="UniProtKB-KW"/>
</dbReference>
<evidence type="ECO:0000313" key="2">
    <source>
        <dbReference type="EMBL" id="NMO19154.1"/>
    </source>
</evidence>
<dbReference type="AlphaFoldDB" id="A0A848LNM5"/>
<keyword evidence="2" id="KW-0418">Kinase</keyword>
<sequence length="188" mass="19926">MSAAASTTGGTRLDGVQQEQNPTVRLTALESVEAPEVFRVDVTEAVADAVELLGVTRRLHGVEVTVELPQDPVPTRVSSRRLRQVLLLLLAHASDTANGQGVKLTVDEPDDFGDVGPRFQVVTQGASLSEREAKAVFLSPMLVGPVHRRLARARELVDSMGGTLEVTRGAASGITVTVELPAPGLSSW</sequence>
<feature type="compositionally biased region" description="Polar residues" evidence="1">
    <location>
        <begin position="1"/>
        <end position="10"/>
    </location>
</feature>
<keyword evidence="2" id="KW-0808">Transferase</keyword>
<accession>A0A848LNM5</accession>
<protein>
    <submittedName>
        <fullName evidence="2">Sensor histidine kinase</fullName>
    </submittedName>
</protein>
<name>A0A848LNM5_9BACT</name>
<dbReference type="RefSeq" id="WP_169348409.1">
    <property type="nucleotide sequence ID" value="NZ_JABBJJ010000170.1"/>
</dbReference>
<dbReference type="SUPFAM" id="SSF55874">
    <property type="entry name" value="ATPase domain of HSP90 chaperone/DNA topoisomerase II/histidine kinase"/>
    <property type="match status" value="1"/>
</dbReference>
<keyword evidence="3" id="KW-1185">Reference proteome</keyword>
<dbReference type="InterPro" id="IPR036890">
    <property type="entry name" value="HATPase_C_sf"/>
</dbReference>
<dbReference type="Gene3D" id="3.30.565.10">
    <property type="entry name" value="Histidine kinase-like ATPase, C-terminal domain"/>
    <property type="match status" value="1"/>
</dbReference>
<comment type="caution">
    <text evidence="2">The sequence shown here is derived from an EMBL/GenBank/DDBJ whole genome shotgun (WGS) entry which is preliminary data.</text>
</comment>
<organism evidence="2 3">
    <name type="scientific">Pyxidicoccus fallax</name>
    <dbReference type="NCBI Taxonomy" id="394095"/>
    <lineage>
        <taxon>Bacteria</taxon>
        <taxon>Pseudomonadati</taxon>
        <taxon>Myxococcota</taxon>
        <taxon>Myxococcia</taxon>
        <taxon>Myxococcales</taxon>
        <taxon>Cystobacterineae</taxon>
        <taxon>Myxococcaceae</taxon>
        <taxon>Pyxidicoccus</taxon>
    </lineage>
</organism>
<evidence type="ECO:0000256" key="1">
    <source>
        <dbReference type="SAM" id="MobiDB-lite"/>
    </source>
</evidence>
<proteinExistence type="predicted"/>
<dbReference type="EMBL" id="JABBJJ010000170">
    <property type="protein sequence ID" value="NMO19154.1"/>
    <property type="molecule type" value="Genomic_DNA"/>
</dbReference>
<reference evidence="2 3" key="1">
    <citation type="submission" date="2020-04" db="EMBL/GenBank/DDBJ databases">
        <title>Draft genome of Pyxidicoccus fallax type strain.</title>
        <authorList>
            <person name="Whitworth D.E."/>
        </authorList>
    </citation>
    <scope>NUCLEOTIDE SEQUENCE [LARGE SCALE GENOMIC DNA]</scope>
    <source>
        <strain evidence="2 3">DSM 14698</strain>
    </source>
</reference>